<dbReference type="EMBL" id="MU266985">
    <property type="protein sequence ID" value="KAH7917634.1"/>
    <property type="molecule type" value="Genomic_DNA"/>
</dbReference>
<feature type="non-terminal residue" evidence="1">
    <location>
        <position position="80"/>
    </location>
</feature>
<accession>A0ACB8AWS6</accession>
<sequence length="80" mass="9056">IEQTPDVTLAELQKALREVCNVGVSSATISRTLRRRGFSCKKVNRPALERNEDCRAAYKIHIGSNYNAQQLVFVDEIHLN</sequence>
<evidence type="ECO:0000313" key="2">
    <source>
        <dbReference type="Proteomes" id="UP000790709"/>
    </source>
</evidence>
<reference evidence="1" key="1">
    <citation type="journal article" date="2021" name="New Phytol.">
        <title>Evolutionary innovations through gain and loss of genes in the ectomycorrhizal Boletales.</title>
        <authorList>
            <person name="Wu G."/>
            <person name="Miyauchi S."/>
            <person name="Morin E."/>
            <person name="Kuo A."/>
            <person name="Drula E."/>
            <person name="Varga T."/>
            <person name="Kohler A."/>
            <person name="Feng B."/>
            <person name="Cao Y."/>
            <person name="Lipzen A."/>
            <person name="Daum C."/>
            <person name="Hundley H."/>
            <person name="Pangilinan J."/>
            <person name="Johnson J."/>
            <person name="Barry K."/>
            <person name="LaButti K."/>
            <person name="Ng V."/>
            <person name="Ahrendt S."/>
            <person name="Min B."/>
            <person name="Choi I.G."/>
            <person name="Park H."/>
            <person name="Plett J.M."/>
            <person name="Magnuson J."/>
            <person name="Spatafora J.W."/>
            <person name="Nagy L.G."/>
            <person name="Henrissat B."/>
            <person name="Grigoriev I.V."/>
            <person name="Yang Z.L."/>
            <person name="Xu J."/>
            <person name="Martin F.M."/>
        </authorList>
    </citation>
    <scope>NUCLEOTIDE SEQUENCE</scope>
    <source>
        <strain evidence="1">KUC20120723A-06</strain>
    </source>
</reference>
<comment type="caution">
    <text evidence="1">The sequence shown here is derived from an EMBL/GenBank/DDBJ whole genome shotgun (WGS) entry which is preliminary data.</text>
</comment>
<feature type="non-terminal residue" evidence="1">
    <location>
        <position position="1"/>
    </location>
</feature>
<proteinExistence type="predicted"/>
<evidence type="ECO:0000313" key="1">
    <source>
        <dbReference type="EMBL" id="KAH7917634.1"/>
    </source>
</evidence>
<protein>
    <submittedName>
        <fullName evidence="1">Uncharacterized protein</fullName>
    </submittedName>
</protein>
<name>A0ACB8AWS6_9AGAM</name>
<keyword evidence="2" id="KW-1185">Reference proteome</keyword>
<organism evidence="1 2">
    <name type="scientific">Leucogyrophana mollusca</name>
    <dbReference type="NCBI Taxonomy" id="85980"/>
    <lineage>
        <taxon>Eukaryota</taxon>
        <taxon>Fungi</taxon>
        <taxon>Dikarya</taxon>
        <taxon>Basidiomycota</taxon>
        <taxon>Agaricomycotina</taxon>
        <taxon>Agaricomycetes</taxon>
        <taxon>Agaricomycetidae</taxon>
        <taxon>Boletales</taxon>
        <taxon>Boletales incertae sedis</taxon>
        <taxon>Leucogyrophana</taxon>
    </lineage>
</organism>
<gene>
    <name evidence="1" type="ORF">BV22DRAFT_986845</name>
</gene>
<dbReference type="Proteomes" id="UP000790709">
    <property type="component" value="Unassembled WGS sequence"/>
</dbReference>